<gene>
    <name evidence="2" type="ORF">AVDCRST_MAG88-3513</name>
</gene>
<proteinExistence type="predicted"/>
<evidence type="ECO:0000313" key="2">
    <source>
        <dbReference type="EMBL" id="CAA9582460.1"/>
    </source>
</evidence>
<protein>
    <submittedName>
        <fullName evidence="2">Uncharacterized protein</fullName>
    </submittedName>
</protein>
<name>A0A6J4VMR5_9BACT</name>
<accession>A0A6J4VMR5</accession>
<feature type="region of interest" description="Disordered" evidence="1">
    <location>
        <begin position="20"/>
        <end position="63"/>
    </location>
</feature>
<dbReference type="AlphaFoldDB" id="A0A6J4VMR5"/>
<sequence length="63" mass="6983">SLPVTSWSLSSKTTGLFECSSRGTRQSPHCGGRRARLHGHFRGGRCGRLSERNRPSWGDPRSD</sequence>
<feature type="compositionally biased region" description="Basic residues" evidence="1">
    <location>
        <begin position="31"/>
        <end position="45"/>
    </location>
</feature>
<feature type="non-terminal residue" evidence="2">
    <location>
        <position position="1"/>
    </location>
</feature>
<dbReference type="EMBL" id="CADCWM010000849">
    <property type="protein sequence ID" value="CAA9582460.1"/>
    <property type="molecule type" value="Genomic_DNA"/>
</dbReference>
<organism evidence="2">
    <name type="scientific">uncultured Thermomicrobiales bacterium</name>
    <dbReference type="NCBI Taxonomy" id="1645740"/>
    <lineage>
        <taxon>Bacteria</taxon>
        <taxon>Pseudomonadati</taxon>
        <taxon>Thermomicrobiota</taxon>
        <taxon>Thermomicrobia</taxon>
        <taxon>Thermomicrobiales</taxon>
        <taxon>environmental samples</taxon>
    </lineage>
</organism>
<reference evidence="2" key="1">
    <citation type="submission" date="2020-02" db="EMBL/GenBank/DDBJ databases">
        <authorList>
            <person name="Meier V. D."/>
        </authorList>
    </citation>
    <scope>NUCLEOTIDE SEQUENCE</scope>
    <source>
        <strain evidence="2">AVDCRST_MAG88</strain>
    </source>
</reference>
<feature type="compositionally biased region" description="Basic and acidic residues" evidence="1">
    <location>
        <begin position="48"/>
        <end position="63"/>
    </location>
</feature>
<evidence type="ECO:0000256" key="1">
    <source>
        <dbReference type="SAM" id="MobiDB-lite"/>
    </source>
</evidence>
<feature type="non-terminal residue" evidence="2">
    <location>
        <position position="63"/>
    </location>
</feature>